<feature type="chain" id="PRO_5046988880" evidence="1">
    <location>
        <begin position="32"/>
        <end position="422"/>
    </location>
</feature>
<keyword evidence="1" id="KW-0732">Signal</keyword>
<evidence type="ECO:0000313" key="3">
    <source>
        <dbReference type="EMBL" id="MFC4108894.1"/>
    </source>
</evidence>
<dbReference type="InterPro" id="IPR006311">
    <property type="entry name" value="TAT_signal"/>
</dbReference>
<sequence length="422" mass="45146">MRRSRRKILSAACSGLLAAALLATGGVPASAVTTDPAQRGGTLPKAELTAGLKRITDEGMAGVFAQARADRAVWNGASGVADLATDRPMRPDVRHRVGSITKTFTATALLQLVGERRVELDAPAARYLPDLAPAGVTVRMLMNHTSGIGSYDRVLFPDGYAVEKNRYVTFTPRQLARTGLDMPPTNAPGEKFAYSNTNYVLVGLIIEKVTGHDATAEITRRVIRPLGLRDTYFPGTSPRIAGPHSEGYVPWYDGTLADFAEYNMSWAWTAGALVSTADDLNRFYRALLGGRLLRPAQLREMQRTVPFDAAYPEAGGYGLALYWMPTRCGRAWGHDGLVFGYSTISWHSADGRRQMTLGENITHYAAPGQPNPILEATLDVVNTALCGPADAARTTAAPARVGTTVAPAPGAPTLIAPLPGQS</sequence>
<dbReference type="RefSeq" id="WP_377549706.1">
    <property type="nucleotide sequence ID" value="NZ_JBHSBN010000019.1"/>
</dbReference>
<dbReference type="PROSITE" id="PS51318">
    <property type="entry name" value="TAT"/>
    <property type="match status" value="1"/>
</dbReference>
<dbReference type="InterPro" id="IPR001466">
    <property type="entry name" value="Beta-lactam-related"/>
</dbReference>
<feature type="signal peptide" evidence="1">
    <location>
        <begin position="1"/>
        <end position="31"/>
    </location>
</feature>
<keyword evidence="4" id="KW-1185">Reference proteome</keyword>
<dbReference type="PANTHER" id="PTHR46825">
    <property type="entry name" value="D-ALANYL-D-ALANINE-CARBOXYPEPTIDASE/ENDOPEPTIDASE AMPH"/>
    <property type="match status" value="1"/>
</dbReference>
<dbReference type="PANTHER" id="PTHR46825:SF7">
    <property type="entry name" value="D-ALANYL-D-ALANINE CARBOXYPEPTIDASE"/>
    <property type="match status" value="1"/>
</dbReference>
<dbReference type="Gene3D" id="3.40.710.10">
    <property type="entry name" value="DD-peptidase/beta-lactamase superfamily"/>
    <property type="match status" value="1"/>
</dbReference>
<evidence type="ECO:0000259" key="2">
    <source>
        <dbReference type="Pfam" id="PF00144"/>
    </source>
</evidence>
<keyword evidence="3" id="KW-0378">Hydrolase</keyword>
<proteinExistence type="predicted"/>
<comment type="caution">
    <text evidence="3">The sequence shown here is derived from an EMBL/GenBank/DDBJ whole genome shotgun (WGS) entry which is preliminary data.</text>
</comment>
<protein>
    <submittedName>
        <fullName evidence="3">Serine hydrolase domain-containing protein</fullName>
        <ecNumber evidence="3">3.-.-.-</ecNumber>
    </submittedName>
</protein>
<evidence type="ECO:0000313" key="4">
    <source>
        <dbReference type="Proteomes" id="UP001595868"/>
    </source>
</evidence>
<dbReference type="EMBL" id="JBHSBN010000019">
    <property type="protein sequence ID" value="MFC4108894.1"/>
    <property type="molecule type" value="Genomic_DNA"/>
</dbReference>
<dbReference type="SUPFAM" id="SSF56601">
    <property type="entry name" value="beta-lactamase/transpeptidase-like"/>
    <property type="match status" value="1"/>
</dbReference>
<organism evidence="3 4">
    <name type="scientific">Micromonospora zhanjiangensis</name>
    <dbReference type="NCBI Taxonomy" id="1522057"/>
    <lineage>
        <taxon>Bacteria</taxon>
        <taxon>Bacillati</taxon>
        <taxon>Actinomycetota</taxon>
        <taxon>Actinomycetes</taxon>
        <taxon>Micromonosporales</taxon>
        <taxon>Micromonosporaceae</taxon>
        <taxon>Micromonospora</taxon>
    </lineage>
</organism>
<dbReference type="Pfam" id="PF00144">
    <property type="entry name" value="Beta-lactamase"/>
    <property type="match status" value="1"/>
</dbReference>
<dbReference type="Proteomes" id="UP001595868">
    <property type="component" value="Unassembled WGS sequence"/>
</dbReference>
<name>A0ABV8KS46_9ACTN</name>
<evidence type="ECO:0000256" key="1">
    <source>
        <dbReference type="SAM" id="SignalP"/>
    </source>
</evidence>
<reference evidence="4" key="1">
    <citation type="journal article" date="2019" name="Int. J. Syst. Evol. Microbiol.">
        <title>The Global Catalogue of Microorganisms (GCM) 10K type strain sequencing project: providing services to taxonomists for standard genome sequencing and annotation.</title>
        <authorList>
            <consortium name="The Broad Institute Genomics Platform"/>
            <consortium name="The Broad Institute Genome Sequencing Center for Infectious Disease"/>
            <person name="Wu L."/>
            <person name="Ma J."/>
        </authorList>
    </citation>
    <scope>NUCLEOTIDE SEQUENCE [LARGE SCALE GENOMIC DNA]</scope>
    <source>
        <strain evidence="4">2902at01</strain>
    </source>
</reference>
<dbReference type="InterPro" id="IPR012338">
    <property type="entry name" value="Beta-lactam/transpept-like"/>
</dbReference>
<dbReference type="GO" id="GO:0016787">
    <property type="term" value="F:hydrolase activity"/>
    <property type="evidence" value="ECO:0007669"/>
    <property type="project" value="UniProtKB-KW"/>
</dbReference>
<feature type="domain" description="Beta-lactamase-related" evidence="2">
    <location>
        <begin position="56"/>
        <end position="349"/>
    </location>
</feature>
<gene>
    <name evidence="3" type="ORF">ACFOX0_23560</name>
</gene>
<dbReference type="EC" id="3.-.-.-" evidence="3"/>
<dbReference type="InterPro" id="IPR050491">
    <property type="entry name" value="AmpC-like"/>
</dbReference>
<accession>A0ABV8KS46</accession>